<sequence>MTVDSSFVLLFINTIILHCHTLSSNRLRGDKLILGLR</sequence>
<reference evidence="1" key="2">
    <citation type="journal article" date="2015" name="Fish Shellfish Immunol.">
        <title>Early steps in the European eel (Anguilla anguilla)-Vibrio vulnificus interaction in the gills: Role of the RtxA13 toxin.</title>
        <authorList>
            <person name="Callol A."/>
            <person name="Pajuelo D."/>
            <person name="Ebbesson L."/>
            <person name="Teles M."/>
            <person name="MacKenzie S."/>
            <person name="Amaro C."/>
        </authorList>
    </citation>
    <scope>NUCLEOTIDE SEQUENCE</scope>
</reference>
<proteinExistence type="predicted"/>
<organism evidence="1">
    <name type="scientific">Anguilla anguilla</name>
    <name type="common">European freshwater eel</name>
    <name type="synonym">Muraena anguilla</name>
    <dbReference type="NCBI Taxonomy" id="7936"/>
    <lineage>
        <taxon>Eukaryota</taxon>
        <taxon>Metazoa</taxon>
        <taxon>Chordata</taxon>
        <taxon>Craniata</taxon>
        <taxon>Vertebrata</taxon>
        <taxon>Euteleostomi</taxon>
        <taxon>Actinopterygii</taxon>
        <taxon>Neopterygii</taxon>
        <taxon>Teleostei</taxon>
        <taxon>Anguilliformes</taxon>
        <taxon>Anguillidae</taxon>
        <taxon>Anguilla</taxon>
    </lineage>
</organism>
<protein>
    <submittedName>
        <fullName evidence="1">Uncharacterized protein</fullName>
    </submittedName>
</protein>
<evidence type="ECO:0000313" key="1">
    <source>
        <dbReference type="EMBL" id="JAH16330.1"/>
    </source>
</evidence>
<dbReference type="AlphaFoldDB" id="A0A0E9QJ19"/>
<reference evidence="1" key="1">
    <citation type="submission" date="2014-11" db="EMBL/GenBank/DDBJ databases">
        <authorList>
            <person name="Amaro Gonzalez C."/>
        </authorList>
    </citation>
    <scope>NUCLEOTIDE SEQUENCE</scope>
</reference>
<name>A0A0E9QJ19_ANGAN</name>
<dbReference type="EMBL" id="GBXM01092247">
    <property type="protein sequence ID" value="JAH16330.1"/>
    <property type="molecule type" value="Transcribed_RNA"/>
</dbReference>
<accession>A0A0E9QJ19</accession>